<sequence>MATTAGCASKAPPPEYPPAFQSALSWGDRTVAITYKDKDPVVAYFAPAVGDGGKMFVWDGGVDAIVQGDWRTNGAGEVCMTLQIYRKQSTPPPPLRAADAFCTPLAGPLAGRHDYRGDVFDLNGKSDPPYILSSADNERIITVLADARRIGR</sequence>
<dbReference type="EMBL" id="JADBEO010000002">
    <property type="protein sequence ID" value="MDR4305217.1"/>
    <property type="molecule type" value="Genomic_DNA"/>
</dbReference>
<evidence type="ECO:0000313" key="1">
    <source>
        <dbReference type="EMBL" id="MDR4305217.1"/>
    </source>
</evidence>
<dbReference type="RefSeq" id="WP_309388270.1">
    <property type="nucleotide sequence ID" value="NZ_JADBEO010000002.1"/>
</dbReference>
<protein>
    <recommendedName>
        <fullName evidence="3">Lipoprotein</fullName>
    </recommendedName>
</protein>
<evidence type="ECO:0008006" key="3">
    <source>
        <dbReference type="Google" id="ProtNLM"/>
    </source>
</evidence>
<keyword evidence="2" id="KW-1185">Reference proteome</keyword>
<organism evidence="1 2">
    <name type="scientific">Chelatococcus sambhunathii</name>
    <dbReference type="NCBI Taxonomy" id="363953"/>
    <lineage>
        <taxon>Bacteria</taxon>
        <taxon>Pseudomonadati</taxon>
        <taxon>Pseudomonadota</taxon>
        <taxon>Alphaproteobacteria</taxon>
        <taxon>Hyphomicrobiales</taxon>
        <taxon>Chelatococcaceae</taxon>
        <taxon>Chelatococcus</taxon>
    </lineage>
</organism>
<name>A0ABU1DAT2_9HYPH</name>
<reference evidence="1" key="1">
    <citation type="submission" date="2020-10" db="EMBL/GenBank/DDBJ databases">
        <authorList>
            <person name="Abbas A."/>
            <person name="Razzaq R."/>
            <person name="Waqas M."/>
            <person name="Abbas N."/>
            <person name="Nielsen T.K."/>
            <person name="Hansen L.H."/>
            <person name="Hussain S."/>
            <person name="Shahid M."/>
        </authorList>
    </citation>
    <scope>NUCLEOTIDE SEQUENCE</scope>
    <source>
        <strain evidence="1">S14</strain>
    </source>
</reference>
<accession>A0ABU1DAT2</accession>
<evidence type="ECO:0000313" key="2">
    <source>
        <dbReference type="Proteomes" id="UP001181622"/>
    </source>
</evidence>
<dbReference type="Proteomes" id="UP001181622">
    <property type="component" value="Unassembled WGS sequence"/>
</dbReference>
<gene>
    <name evidence="1" type="ORF">IHQ68_01080</name>
</gene>
<comment type="caution">
    <text evidence="1">The sequence shown here is derived from an EMBL/GenBank/DDBJ whole genome shotgun (WGS) entry which is preliminary data.</text>
</comment>
<proteinExistence type="predicted"/>